<dbReference type="PANTHER" id="PTHR11705">
    <property type="entry name" value="PROTEASE FAMILY M14 CARBOXYPEPTIDASE A,B"/>
    <property type="match status" value="1"/>
</dbReference>
<evidence type="ECO:0000256" key="10">
    <source>
        <dbReference type="ARBA" id="ARBA00026187"/>
    </source>
</evidence>
<dbReference type="GO" id="GO:0008270">
    <property type="term" value="F:zinc ion binding"/>
    <property type="evidence" value="ECO:0007669"/>
    <property type="project" value="InterPro"/>
</dbReference>
<comment type="subcellular location">
    <subcellularLocation>
        <location evidence="2">Secreted</location>
    </subcellularLocation>
</comment>
<feature type="signal peptide" evidence="13">
    <location>
        <begin position="1"/>
        <end position="15"/>
    </location>
</feature>
<evidence type="ECO:0000256" key="4">
    <source>
        <dbReference type="ARBA" id="ARBA00022525"/>
    </source>
</evidence>
<protein>
    <recommendedName>
        <fullName evidence="10">Inactive metallocarboxypeptidase ECM14</fullName>
    </recommendedName>
    <alternativeName>
        <fullName evidence="11">Inactive metallocarboxypeptidase ecm14</fullName>
    </alternativeName>
</protein>
<name>A0AAX4HG14_9ASCO</name>
<dbReference type="Proteomes" id="UP001338582">
    <property type="component" value="Chromosome 6"/>
</dbReference>
<evidence type="ECO:0000313" key="16">
    <source>
        <dbReference type="Proteomes" id="UP001338582"/>
    </source>
</evidence>
<dbReference type="PROSITE" id="PS00133">
    <property type="entry name" value="CARBOXYPEPT_ZN_2"/>
    <property type="match status" value="1"/>
</dbReference>
<dbReference type="RefSeq" id="XP_062879920.1">
    <property type="nucleotide sequence ID" value="XM_063023850.1"/>
</dbReference>
<dbReference type="InterPro" id="IPR000834">
    <property type="entry name" value="Peptidase_M14"/>
</dbReference>
<dbReference type="SMART" id="SM00631">
    <property type="entry name" value="Zn_pept"/>
    <property type="match status" value="1"/>
</dbReference>
<evidence type="ECO:0000256" key="3">
    <source>
        <dbReference type="ARBA" id="ARBA00005988"/>
    </source>
</evidence>
<keyword evidence="16" id="KW-1185">Reference proteome</keyword>
<evidence type="ECO:0000256" key="12">
    <source>
        <dbReference type="PROSITE-ProRule" id="PRU01379"/>
    </source>
</evidence>
<evidence type="ECO:0000256" key="2">
    <source>
        <dbReference type="ARBA" id="ARBA00004613"/>
    </source>
</evidence>
<evidence type="ECO:0000256" key="13">
    <source>
        <dbReference type="SAM" id="SignalP"/>
    </source>
</evidence>
<evidence type="ECO:0000256" key="6">
    <source>
        <dbReference type="ARBA" id="ARBA00022729"/>
    </source>
</evidence>
<dbReference type="SUPFAM" id="SSF53187">
    <property type="entry name" value="Zn-dependent exopeptidases"/>
    <property type="match status" value="1"/>
</dbReference>
<dbReference type="KEGG" id="asau:88175994"/>
<reference evidence="15 16" key="1">
    <citation type="submission" date="2023-10" db="EMBL/GenBank/DDBJ databases">
        <title>Draft Genome Sequence of Candida saopaulonensis from a very Premature Infant with Sepsis.</title>
        <authorList>
            <person name="Ning Y."/>
            <person name="Dai R."/>
            <person name="Xiao M."/>
            <person name="Xu Y."/>
            <person name="Yan Q."/>
            <person name="Zhang L."/>
        </authorList>
    </citation>
    <scope>NUCLEOTIDE SEQUENCE [LARGE SCALE GENOMIC DNA]</scope>
    <source>
        <strain evidence="15 16">19XY460</strain>
    </source>
</reference>
<dbReference type="EMBL" id="CP138899">
    <property type="protein sequence ID" value="WPK27542.1"/>
    <property type="molecule type" value="Genomic_DNA"/>
</dbReference>
<feature type="chain" id="PRO_5043702254" description="Inactive metallocarboxypeptidase ECM14" evidence="13">
    <location>
        <begin position="16"/>
        <end position="479"/>
    </location>
</feature>
<comment type="cofactor">
    <cofactor evidence="1">
        <name>Zn(2+)</name>
        <dbReference type="ChEBI" id="CHEBI:29105"/>
    </cofactor>
</comment>
<dbReference type="Pfam" id="PF00246">
    <property type="entry name" value="Peptidase_M14"/>
    <property type="match status" value="1"/>
</dbReference>
<evidence type="ECO:0000259" key="14">
    <source>
        <dbReference type="PROSITE" id="PS52035"/>
    </source>
</evidence>
<evidence type="ECO:0000256" key="8">
    <source>
        <dbReference type="ARBA" id="ARBA00023157"/>
    </source>
</evidence>
<dbReference type="GO" id="GO:0005576">
    <property type="term" value="C:extracellular region"/>
    <property type="evidence" value="ECO:0007669"/>
    <property type="project" value="UniProtKB-SubCell"/>
</dbReference>
<keyword evidence="5" id="KW-0479">Metal-binding</keyword>
<sequence length="479" mass="55327">MLLSIWTTLLVAVSGIQIPFTLDTGDTDYVKPHYSLVDEALHPIDLSQYADEIVLRARKTPELLRFLRNENFTIWANNAVESTIDFQLPALAASHVLLRFALSDARVIIKDLAQAVFELYPEEYSGKQFGEYSAESAQSFEDYAALLFETLSKKEAVAAATDMFFKLYRSLDTINMWLDMLAQTYPEIMLLENIGQTFEDRPLRLVHISVPSPDYPEEKKRTVVVTGGVHAREWISVSTVLYNIYEMLNHYENPDLVDELARLNFLFIPTLNPDGYEYTWSTDRLWRKNRQQVSEDEQHPCKGIDIDHSFDFHWTESSDSICGEDYAGSKPFEAYELRMWNDYLNKTNINHTIWGYVDLHSYSQEILYPYAYSCDQSPRDEENLIELAYGINKAIRLTSGKFYTVLPACIDRDSDLLPDMGSGSALDYMYHHRSYWAYQLKLRDTGAHGFLLPDKYIQAVGEEISAGLKYFCRFILDNE</sequence>
<keyword evidence="8" id="KW-1015">Disulfide bond</keyword>
<keyword evidence="4" id="KW-0964">Secreted</keyword>
<evidence type="ECO:0000256" key="5">
    <source>
        <dbReference type="ARBA" id="ARBA00022723"/>
    </source>
</evidence>
<evidence type="ECO:0000256" key="9">
    <source>
        <dbReference type="ARBA" id="ARBA00025210"/>
    </source>
</evidence>
<keyword evidence="6 13" id="KW-0732">Signal</keyword>
<dbReference type="GO" id="GO:0006508">
    <property type="term" value="P:proteolysis"/>
    <property type="evidence" value="ECO:0007669"/>
    <property type="project" value="InterPro"/>
</dbReference>
<organism evidence="15 16">
    <name type="scientific">Australozyma saopauloensis</name>
    <dbReference type="NCBI Taxonomy" id="291208"/>
    <lineage>
        <taxon>Eukaryota</taxon>
        <taxon>Fungi</taxon>
        <taxon>Dikarya</taxon>
        <taxon>Ascomycota</taxon>
        <taxon>Saccharomycotina</taxon>
        <taxon>Pichiomycetes</taxon>
        <taxon>Metschnikowiaceae</taxon>
        <taxon>Australozyma</taxon>
    </lineage>
</organism>
<comment type="caution">
    <text evidence="12">Lacks conserved residue(s) required for the propagation of feature annotation.</text>
</comment>
<keyword evidence="7" id="KW-0862">Zinc</keyword>
<evidence type="ECO:0000256" key="1">
    <source>
        <dbReference type="ARBA" id="ARBA00001947"/>
    </source>
</evidence>
<evidence type="ECO:0000313" key="15">
    <source>
        <dbReference type="EMBL" id="WPK27542.1"/>
    </source>
</evidence>
<comment type="function">
    <text evidence="9">Inactive carboxypeptidase that may play a role in cell wall organization and biogenesis.</text>
</comment>
<dbReference type="GO" id="GO:0004181">
    <property type="term" value="F:metallocarboxypeptidase activity"/>
    <property type="evidence" value="ECO:0007669"/>
    <property type="project" value="InterPro"/>
</dbReference>
<dbReference type="PANTHER" id="PTHR11705:SF147">
    <property type="entry name" value="INACTIVE METALLOCARBOXYPEPTIDASE ECM14"/>
    <property type="match status" value="1"/>
</dbReference>
<dbReference type="InterPro" id="IPR057247">
    <property type="entry name" value="CARBOXYPEPT_ZN_2"/>
</dbReference>
<dbReference type="CDD" id="cd03860">
    <property type="entry name" value="M14_CP_A-B_like"/>
    <property type="match status" value="1"/>
</dbReference>
<accession>A0AAX4HG14</accession>
<dbReference type="Gene3D" id="3.40.630.10">
    <property type="entry name" value="Zn peptidases"/>
    <property type="match status" value="1"/>
</dbReference>
<dbReference type="GeneID" id="88175994"/>
<dbReference type="PRINTS" id="PR00765">
    <property type="entry name" value="CRBOXYPTASEA"/>
</dbReference>
<feature type="domain" description="Peptidase M14" evidence="14">
    <location>
        <begin position="167"/>
        <end position="475"/>
    </location>
</feature>
<proteinExistence type="inferred from homology"/>
<dbReference type="PROSITE" id="PS52035">
    <property type="entry name" value="PEPTIDASE_M14"/>
    <property type="match status" value="1"/>
</dbReference>
<comment type="similarity">
    <text evidence="3 12">Belongs to the peptidase M14 family.</text>
</comment>
<evidence type="ECO:0000256" key="7">
    <source>
        <dbReference type="ARBA" id="ARBA00022833"/>
    </source>
</evidence>
<dbReference type="AlphaFoldDB" id="A0AAX4HG14"/>
<dbReference type="FunFam" id="3.40.630.10:FF:000060">
    <property type="entry name" value="Putative metallocarboxypeptidase ecm14"/>
    <property type="match status" value="1"/>
</dbReference>
<gene>
    <name evidence="15" type="ORF">PUMCH_004934</name>
</gene>
<evidence type="ECO:0000256" key="11">
    <source>
        <dbReference type="ARBA" id="ARBA00026213"/>
    </source>
</evidence>